<dbReference type="STRING" id="290054.SAMN02745114_01069"/>
<organism evidence="1 2">
    <name type="scientific">Eubacterium coprostanoligenes</name>
    <dbReference type="NCBI Taxonomy" id="290054"/>
    <lineage>
        <taxon>Bacteria</taxon>
        <taxon>Bacillati</taxon>
        <taxon>Bacillota</taxon>
        <taxon>Clostridia</taxon>
        <taxon>Eubacteriales</taxon>
        <taxon>Eubacteriaceae</taxon>
        <taxon>Eubacterium</taxon>
    </lineage>
</organism>
<dbReference type="RefSeq" id="WP_078768547.1">
    <property type="nucleotide sequence ID" value="NZ_FUWW01000010.1"/>
</dbReference>
<gene>
    <name evidence="1" type="ORF">SAMN02745114_01069</name>
</gene>
<keyword evidence="2" id="KW-1185">Reference proteome</keyword>
<reference evidence="2" key="1">
    <citation type="submission" date="2017-02" db="EMBL/GenBank/DDBJ databases">
        <authorList>
            <person name="Varghese N."/>
            <person name="Submissions S."/>
        </authorList>
    </citation>
    <scope>NUCLEOTIDE SEQUENCE [LARGE SCALE GENOMIC DNA]</scope>
    <source>
        <strain evidence="2">ATCC 51222</strain>
    </source>
</reference>
<protein>
    <submittedName>
        <fullName evidence="1">Uncharacterized protein</fullName>
    </submittedName>
</protein>
<evidence type="ECO:0000313" key="1">
    <source>
        <dbReference type="EMBL" id="SJZ59911.1"/>
    </source>
</evidence>
<proteinExistence type="predicted"/>
<accession>A0A1T4LZ40</accession>
<dbReference type="OrthoDB" id="2081070at2"/>
<evidence type="ECO:0000313" key="2">
    <source>
        <dbReference type="Proteomes" id="UP000190657"/>
    </source>
</evidence>
<dbReference type="Proteomes" id="UP000190657">
    <property type="component" value="Unassembled WGS sequence"/>
</dbReference>
<sequence length="254" mass="27921">MKEAKSMAFVNAYGVLATLENLCDMVDEAKAVCRGLKKPVSLCFDVTDGPCVTYHFTQDGCKMTEGDYGCTCKMKFASPEKFNALIDDSKPGIPAKNIAQVLSFLMGPFTKLTNILTKYLMPSEEDLKDKDFFRKSTILTMYTIGGAICALGNTDSISKLSASYIPDGDIQMGITDACYVTIRARDHHLELIKEKPDTPRAVMEFKTVELANALFNGTASTMAELCAGNIYMCGMINMIDNINRILDRVAVYLG</sequence>
<name>A0A1T4LZ40_9FIRM</name>
<dbReference type="EMBL" id="FUWW01000010">
    <property type="protein sequence ID" value="SJZ59911.1"/>
    <property type="molecule type" value="Genomic_DNA"/>
</dbReference>
<dbReference type="AlphaFoldDB" id="A0A1T4LZ40"/>